<dbReference type="AlphaFoldDB" id="A0A6A1WPK7"/>
<feature type="domain" description="PPIase cyclophilin-type" evidence="3">
    <location>
        <begin position="54"/>
        <end position="196"/>
    </location>
</feature>
<reference evidence="4 5" key="1">
    <citation type="journal article" date="2019" name="Plant Biotechnol. J.">
        <title>The red bayberry genome and genetic basis of sex determination.</title>
        <authorList>
            <person name="Jia H.M."/>
            <person name="Jia H.J."/>
            <person name="Cai Q.L."/>
            <person name="Wang Y."/>
            <person name="Zhao H.B."/>
            <person name="Yang W.F."/>
            <person name="Wang G.Y."/>
            <person name="Li Y.H."/>
            <person name="Zhan D.L."/>
            <person name="Shen Y.T."/>
            <person name="Niu Q.F."/>
            <person name="Chang L."/>
            <person name="Qiu J."/>
            <person name="Zhao L."/>
            <person name="Xie H.B."/>
            <person name="Fu W.Y."/>
            <person name="Jin J."/>
            <person name="Li X.W."/>
            <person name="Jiao Y."/>
            <person name="Zhou C.C."/>
            <person name="Tu T."/>
            <person name="Chai C.Y."/>
            <person name="Gao J.L."/>
            <person name="Fan L.J."/>
            <person name="van de Weg E."/>
            <person name="Wang J.Y."/>
            <person name="Gao Z.S."/>
        </authorList>
    </citation>
    <scope>NUCLEOTIDE SEQUENCE [LARGE SCALE GENOMIC DNA]</scope>
    <source>
        <tissue evidence="4">Leaves</tissue>
    </source>
</reference>
<evidence type="ECO:0000313" key="5">
    <source>
        <dbReference type="Proteomes" id="UP000516437"/>
    </source>
</evidence>
<organism evidence="4 5">
    <name type="scientific">Morella rubra</name>
    <name type="common">Chinese bayberry</name>
    <dbReference type="NCBI Taxonomy" id="262757"/>
    <lineage>
        <taxon>Eukaryota</taxon>
        <taxon>Viridiplantae</taxon>
        <taxon>Streptophyta</taxon>
        <taxon>Embryophyta</taxon>
        <taxon>Tracheophyta</taxon>
        <taxon>Spermatophyta</taxon>
        <taxon>Magnoliopsida</taxon>
        <taxon>eudicotyledons</taxon>
        <taxon>Gunneridae</taxon>
        <taxon>Pentapetalae</taxon>
        <taxon>rosids</taxon>
        <taxon>fabids</taxon>
        <taxon>Fagales</taxon>
        <taxon>Myricaceae</taxon>
        <taxon>Morella</taxon>
    </lineage>
</organism>
<dbReference type="Proteomes" id="UP000516437">
    <property type="component" value="Chromosome 1"/>
</dbReference>
<evidence type="ECO:0000259" key="3">
    <source>
        <dbReference type="PROSITE" id="PS50072"/>
    </source>
</evidence>
<protein>
    <recommendedName>
        <fullName evidence="2">Peptidyl-prolyl cis-trans isomerase</fullName>
        <shortName evidence="2">PPIase</shortName>
        <ecNumber evidence="2">5.2.1.8</ecNumber>
    </recommendedName>
</protein>
<comment type="catalytic activity">
    <reaction evidence="2">
        <text>[protein]-peptidylproline (omega=180) = [protein]-peptidylproline (omega=0)</text>
        <dbReference type="Rhea" id="RHEA:16237"/>
        <dbReference type="Rhea" id="RHEA-COMP:10747"/>
        <dbReference type="Rhea" id="RHEA-COMP:10748"/>
        <dbReference type="ChEBI" id="CHEBI:83833"/>
        <dbReference type="ChEBI" id="CHEBI:83834"/>
        <dbReference type="EC" id="5.2.1.8"/>
    </reaction>
</comment>
<gene>
    <name evidence="4" type="ORF">CJ030_MR1G019924</name>
</gene>
<comment type="similarity">
    <text evidence="1 2">Belongs to the cyclophilin-type PPIase family.</text>
</comment>
<dbReference type="GO" id="GO:0005737">
    <property type="term" value="C:cytoplasm"/>
    <property type="evidence" value="ECO:0007669"/>
    <property type="project" value="TreeGrafter"/>
</dbReference>
<dbReference type="GO" id="GO:0006457">
    <property type="term" value="P:protein folding"/>
    <property type="evidence" value="ECO:0007669"/>
    <property type="project" value="TreeGrafter"/>
</dbReference>
<comment type="caution">
    <text evidence="4">The sequence shown here is derived from an EMBL/GenBank/DDBJ whole genome shotgun (WGS) entry which is preliminary data.</text>
</comment>
<dbReference type="PANTHER" id="PTHR11071">
    <property type="entry name" value="PEPTIDYL-PROLYL CIS-TRANS ISOMERASE"/>
    <property type="match status" value="1"/>
</dbReference>
<dbReference type="EC" id="5.2.1.8" evidence="2"/>
<dbReference type="PROSITE" id="PS50072">
    <property type="entry name" value="CSA_PPIASE_2"/>
    <property type="match status" value="1"/>
</dbReference>
<evidence type="ECO:0000256" key="1">
    <source>
        <dbReference type="ARBA" id="ARBA00007365"/>
    </source>
</evidence>
<comment type="function">
    <text evidence="2">PPIases accelerate the folding of proteins. It catalyzes the cis-trans isomerization of proline imidic peptide bonds in oligopeptides.</text>
</comment>
<dbReference type="OrthoDB" id="193499at2759"/>
<dbReference type="PRINTS" id="PR00153">
    <property type="entry name" value="CSAPPISMRASE"/>
</dbReference>
<proteinExistence type="inferred from homology"/>
<accession>A0A6A1WPK7</accession>
<dbReference type="GO" id="GO:0016018">
    <property type="term" value="F:cyclosporin A binding"/>
    <property type="evidence" value="ECO:0007669"/>
    <property type="project" value="TreeGrafter"/>
</dbReference>
<dbReference type="GO" id="GO:0003755">
    <property type="term" value="F:peptidyl-prolyl cis-trans isomerase activity"/>
    <property type="evidence" value="ECO:0007669"/>
    <property type="project" value="UniProtKB-UniRule"/>
</dbReference>
<sequence>MYYSLSTWRRKILQLKQRDGQSDYVSPLHSCPNPSSCSGQEFSRKFEGSSHRVYSEVEIAGKPAGRIEMGLFGNTVPKTVAMIVYLIAYGERHWKEGGDFTLGDGRGGESMYGQDFADENFKLKHTGPGFLSMANAGPDTNGSQFFITTVTTGWLDGKHVVFGTVPSGMDVVYKMEAEGRQSGTHKSKVFIADSGEPL</sequence>
<keyword evidence="2" id="KW-0697">Rotamase</keyword>
<evidence type="ECO:0000256" key="2">
    <source>
        <dbReference type="RuleBase" id="RU363019"/>
    </source>
</evidence>
<dbReference type="InterPro" id="IPR002130">
    <property type="entry name" value="Cyclophilin-type_PPIase_dom"/>
</dbReference>
<name>A0A6A1WPK7_9ROSI</name>
<keyword evidence="5" id="KW-1185">Reference proteome</keyword>
<dbReference type="SUPFAM" id="SSF50891">
    <property type="entry name" value="Cyclophilin-like"/>
    <property type="match status" value="1"/>
</dbReference>
<dbReference type="InterPro" id="IPR029000">
    <property type="entry name" value="Cyclophilin-like_dom_sf"/>
</dbReference>
<dbReference type="EMBL" id="RXIC02000019">
    <property type="protein sequence ID" value="KAB1225757.1"/>
    <property type="molecule type" value="Genomic_DNA"/>
</dbReference>
<evidence type="ECO:0000313" key="4">
    <source>
        <dbReference type="EMBL" id="KAB1225757.1"/>
    </source>
</evidence>
<dbReference type="Gene3D" id="2.40.100.10">
    <property type="entry name" value="Cyclophilin-like"/>
    <property type="match status" value="1"/>
</dbReference>
<dbReference type="Pfam" id="PF00160">
    <property type="entry name" value="Pro_isomerase"/>
    <property type="match status" value="1"/>
</dbReference>
<keyword evidence="2 4" id="KW-0413">Isomerase</keyword>
<dbReference type="PANTHER" id="PTHR11071:SF562">
    <property type="entry name" value="PEPTIDYL-PROLYL CIS-TRANS ISOMERASE CYP19-4"/>
    <property type="match status" value="1"/>
</dbReference>